<dbReference type="SUPFAM" id="SSF56801">
    <property type="entry name" value="Acetyl-CoA synthetase-like"/>
    <property type="match status" value="1"/>
</dbReference>
<evidence type="ECO:0000313" key="1">
    <source>
        <dbReference type="EMBL" id="TCV74245.1"/>
    </source>
</evidence>
<accession>A0ABY2CFS7</accession>
<protein>
    <submittedName>
        <fullName evidence="1">Uncharacterized protein</fullName>
    </submittedName>
</protein>
<dbReference type="Gene3D" id="3.30.300.30">
    <property type="match status" value="1"/>
</dbReference>
<proteinExistence type="predicted"/>
<comment type="caution">
    <text evidence="1">The sequence shown here is derived from an EMBL/GenBank/DDBJ whole genome shotgun (WGS) entry which is preliminary data.</text>
</comment>
<gene>
    <name evidence="1" type="ORF">EDE11_13832</name>
</gene>
<dbReference type="InterPro" id="IPR045851">
    <property type="entry name" value="AMP-bd_C_sf"/>
</dbReference>
<dbReference type="Proteomes" id="UP000295649">
    <property type="component" value="Unassembled WGS sequence"/>
</dbReference>
<organism evidence="1 2">
    <name type="scientific">Methylomonas methanica</name>
    <dbReference type="NCBI Taxonomy" id="421"/>
    <lineage>
        <taxon>Bacteria</taxon>
        <taxon>Pseudomonadati</taxon>
        <taxon>Pseudomonadota</taxon>
        <taxon>Gammaproteobacteria</taxon>
        <taxon>Methylococcales</taxon>
        <taxon>Methylococcaceae</taxon>
        <taxon>Methylomonas</taxon>
    </lineage>
</organism>
<sequence length="75" mass="7875">MPDPKKGEQLVLLTTRRDANAKQLAEASTGVATINLPKKVFVLDKLPVLATGKTDYPGATALAARLLEGGNVDSD</sequence>
<name>A0ABY2CFS7_METMH</name>
<reference evidence="1 2" key="1">
    <citation type="submission" date="2019-03" db="EMBL/GenBank/DDBJ databases">
        <title>Systems level insights into methane cycling in arid and semi-arid ecosystems.</title>
        <authorList>
            <person name="Kalyuzhnaya M."/>
        </authorList>
    </citation>
    <scope>NUCLEOTIDE SEQUENCE [LARGE SCALE GENOMIC DNA]</scope>
    <source>
        <strain evidence="1 2">S-1</strain>
    </source>
</reference>
<dbReference type="EMBL" id="SMCN01000038">
    <property type="protein sequence ID" value="TCV74245.1"/>
    <property type="molecule type" value="Genomic_DNA"/>
</dbReference>
<evidence type="ECO:0000313" key="2">
    <source>
        <dbReference type="Proteomes" id="UP000295649"/>
    </source>
</evidence>
<keyword evidence="2" id="KW-1185">Reference proteome</keyword>